<dbReference type="SUPFAM" id="SSF52540">
    <property type="entry name" value="P-loop containing nucleoside triphosphate hydrolases"/>
    <property type="match status" value="1"/>
</dbReference>
<reference evidence="4 5" key="1">
    <citation type="journal article" date="2005" name="Arch. Microbiol.">
        <title>The genome sequence of an anaerobic aromatic-degrading denitrifying bacterium, strain EbN1.</title>
        <authorList>
            <person name="Rabus R."/>
            <person name="Kube M."/>
            <person name="Heider J."/>
            <person name="Beck A."/>
            <person name="Heitmann K."/>
            <person name="Widdel F."/>
            <person name="Reinhardt R."/>
        </authorList>
    </citation>
    <scope>NUCLEOTIDE SEQUENCE [LARGE SCALE GENOMIC DNA]</scope>
    <source>
        <strain evidence="4 5">EbN1</strain>
    </source>
</reference>
<dbReference type="HOGENOM" id="CLU_388755_0_0_4"/>
<feature type="domain" description="ATPase dynein-related AAA" evidence="3">
    <location>
        <begin position="432"/>
        <end position="530"/>
    </location>
</feature>
<dbReference type="GO" id="GO:0005524">
    <property type="term" value="F:ATP binding"/>
    <property type="evidence" value="ECO:0007669"/>
    <property type="project" value="InterPro"/>
</dbReference>
<dbReference type="AlphaFoldDB" id="Q5P1T3"/>
<evidence type="ECO:0000259" key="3">
    <source>
        <dbReference type="Pfam" id="PF07728"/>
    </source>
</evidence>
<keyword evidence="5" id="KW-1185">Reference proteome</keyword>
<feature type="coiled-coil region" evidence="1">
    <location>
        <begin position="277"/>
        <end position="353"/>
    </location>
</feature>
<gene>
    <name evidence="4" type="ORF">ebA4601</name>
</gene>
<feature type="region of interest" description="Disordered" evidence="2">
    <location>
        <begin position="44"/>
        <end position="72"/>
    </location>
</feature>
<dbReference type="eggNOG" id="COG0542">
    <property type="taxonomic scope" value="Bacteria"/>
</dbReference>
<dbReference type="Gene3D" id="3.40.50.300">
    <property type="entry name" value="P-loop containing nucleotide triphosphate hydrolases"/>
    <property type="match status" value="1"/>
</dbReference>
<dbReference type="GO" id="GO:0016887">
    <property type="term" value="F:ATP hydrolysis activity"/>
    <property type="evidence" value="ECO:0007669"/>
    <property type="project" value="InterPro"/>
</dbReference>
<dbReference type="InterPro" id="IPR011704">
    <property type="entry name" value="ATPase_dyneun-rel_AAA"/>
</dbReference>
<dbReference type="STRING" id="76114.ebA4601"/>
<evidence type="ECO:0000256" key="1">
    <source>
        <dbReference type="SAM" id="Coils"/>
    </source>
</evidence>
<feature type="compositionally biased region" description="Polar residues" evidence="2">
    <location>
        <begin position="14"/>
        <end position="23"/>
    </location>
</feature>
<dbReference type="Pfam" id="PF07728">
    <property type="entry name" value="AAA_5"/>
    <property type="match status" value="1"/>
</dbReference>
<sequence>MDKYSERWKKWFSKGQSPSTDDVGNQPDASAVAVNHDENVALEAEHEANLMGEESSDELKMPQSYSGENESPRATLVAAGVSATDLSPKPGSTKRYEHPELKGMSDAELLQVLRQSWGCSGNKLEVWGQLTVAGFADKQFVKLSEVRSVRDNAFLSYPCEVAHPLKDRGIYIPSTYGWDLVESGHKFIRCELELSPHNHREKHGNPLAVTVKPGSAIPLKKIPVSISEQLISTEDATLISELVYEHYLGLKKRELGELESKLKAEIETNVETAKRALIEVLSAQKEAQAEMAKARNDHVQVEQENARLKEAISQLQYRQTEEAEKLVLLQATHEKAEKKMSQYLERLKHYIDDKATILKQLEFIDAEEFELLFGDRRDSKRDEGRLSFGQDLGGDYAVGVSYIQAYLLERDILYPRHVLENFFALLRTHDLIVLAGDSGSGKTNLVQSVAAAIGGVAKIIPVKPNWTSSEDLLGYYNPLEKKYLATPFLEALIEANKNPDVPYLICLDEMNLARVEYYFADFLSKLEQRNGAPEVELFSDNESAHVLSELRQVMEIIRGAKDKYQKEDVVTFVKLLQDEEINAELRRAFGFSDKDSLIKYHSDIRRMLAGVLNTPSSLRFPPNVRIIGAINIDETTHYLSPKILDRAHVMKFKSPLLTDWQSIIDQVTSYGFGDVSKPLQVDLDDLGQRVPYPKFDQDHPFCRRFVELNREYFHPMGVEFGLRAIRQGLNYLNIFSEFNDDVDLAINNFVLHKVLPKLTFDGNKEAAGVTKLDLLFGLAANLNNALELDESLDDEFSVKKALPLIANKAKANDGIVNYWA</sequence>
<dbReference type="EMBL" id="CR555306">
    <property type="protein sequence ID" value="CAI08731.1"/>
    <property type="molecule type" value="Genomic_DNA"/>
</dbReference>
<name>Q5P1T3_AROAE</name>
<dbReference type="RefSeq" id="WP_011238414.1">
    <property type="nucleotide sequence ID" value="NC_006513.1"/>
</dbReference>
<organism evidence="4 5">
    <name type="scientific">Aromatoleum aromaticum (strain DSM 19018 / LMG 30748 / EbN1)</name>
    <name type="common">Azoarcus sp. (strain EbN1)</name>
    <dbReference type="NCBI Taxonomy" id="76114"/>
    <lineage>
        <taxon>Bacteria</taxon>
        <taxon>Pseudomonadati</taxon>
        <taxon>Pseudomonadota</taxon>
        <taxon>Betaproteobacteria</taxon>
        <taxon>Rhodocyclales</taxon>
        <taxon>Rhodocyclaceae</taxon>
        <taxon>Aromatoleum</taxon>
    </lineage>
</organism>
<keyword evidence="1" id="KW-0175">Coiled coil</keyword>
<evidence type="ECO:0000313" key="4">
    <source>
        <dbReference type="EMBL" id="CAI08731.1"/>
    </source>
</evidence>
<accession>Q5P1T3</accession>
<evidence type="ECO:0000313" key="5">
    <source>
        <dbReference type="Proteomes" id="UP000006552"/>
    </source>
</evidence>
<protein>
    <recommendedName>
        <fullName evidence="3">ATPase dynein-related AAA domain-containing protein</fullName>
    </recommendedName>
</protein>
<evidence type="ECO:0000256" key="2">
    <source>
        <dbReference type="SAM" id="MobiDB-lite"/>
    </source>
</evidence>
<dbReference type="eggNOG" id="COG1401">
    <property type="taxonomic scope" value="Bacteria"/>
</dbReference>
<dbReference type="Proteomes" id="UP000006552">
    <property type="component" value="Chromosome"/>
</dbReference>
<feature type="region of interest" description="Disordered" evidence="2">
    <location>
        <begin position="1"/>
        <end position="30"/>
    </location>
</feature>
<dbReference type="InterPro" id="IPR027417">
    <property type="entry name" value="P-loop_NTPase"/>
</dbReference>
<dbReference type="KEGG" id="eba:ebA4601"/>
<proteinExistence type="predicted"/>